<name>A0A7S1C0N8_9STRA</name>
<sequence>MSAHPESKIDCSKVYVKSSSFVNEETGEFDGAFAAVPIKKGELVEKGLMRRLPDGFDGNTCTYIFTWSKERPNKVWGMGSGCAPYYNTAHTEEANTKMVRTFDEDRFEIYAARDIEADEELTHTYISLEWRKCFSELNTIINGEQTATKPAAEAEAA</sequence>
<dbReference type="InterPro" id="IPR046341">
    <property type="entry name" value="SET_dom_sf"/>
</dbReference>
<dbReference type="PROSITE" id="PS50280">
    <property type="entry name" value="SET"/>
    <property type="match status" value="1"/>
</dbReference>
<organism evidence="2">
    <name type="scientific">Corethron hystrix</name>
    <dbReference type="NCBI Taxonomy" id="216773"/>
    <lineage>
        <taxon>Eukaryota</taxon>
        <taxon>Sar</taxon>
        <taxon>Stramenopiles</taxon>
        <taxon>Ochrophyta</taxon>
        <taxon>Bacillariophyta</taxon>
        <taxon>Coscinodiscophyceae</taxon>
        <taxon>Corethrophycidae</taxon>
        <taxon>Corethrales</taxon>
        <taxon>Corethraceae</taxon>
        <taxon>Corethron</taxon>
    </lineage>
</organism>
<protein>
    <recommendedName>
        <fullName evidence="1">SET domain-containing protein</fullName>
    </recommendedName>
</protein>
<accession>A0A7S1C0N8</accession>
<evidence type="ECO:0000259" key="1">
    <source>
        <dbReference type="PROSITE" id="PS50280"/>
    </source>
</evidence>
<dbReference type="Gene3D" id="2.170.270.10">
    <property type="entry name" value="SET domain"/>
    <property type="match status" value="1"/>
</dbReference>
<evidence type="ECO:0000313" key="2">
    <source>
        <dbReference type="EMBL" id="CAD8903946.1"/>
    </source>
</evidence>
<feature type="domain" description="SET" evidence="1">
    <location>
        <begin position="12"/>
        <end position="126"/>
    </location>
</feature>
<dbReference type="Pfam" id="PF00856">
    <property type="entry name" value="SET"/>
    <property type="match status" value="1"/>
</dbReference>
<gene>
    <name evidence="2" type="ORF">CHYS00102_LOCUS31166</name>
</gene>
<dbReference type="SUPFAM" id="SSF82199">
    <property type="entry name" value="SET domain"/>
    <property type="match status" value="1"/>
</dbReference>
<reference evidence="2" key="1">
    <citation type="submission" date="2021-01" db="EMBL/GenBank/DDBJ databases">
        <authorList>
            <person name="Corre E."/>
            <person name="Pelletier E."/>
            <person name="Niang G."/>
            <person name="Scheremetjew M."/>
            <person name="Finn R."/>
            <person name="Kale V."/>
            <person name="Holt S."/>
            <person name="Cochrane G."/>
            <person name="Meng A."/>
            <person name="Brown T."/>
            <person name="Cohen L."/>
        </authorList>
    </citation>
    <scope>NUCLEOTIDE SEQUENCE</scope>
    <source>
        <strain evidence="2">308</strain>
    </source>
</reference>
<dbReference type="InterPro" id="IPR001214">
    <property type="entry name" value="SET_dom"/>
</dbReference>
<dbReference type="EMBL" id="HBFR01042628">
    <property type="protein sequence ID" value="CAD8903946.1"/>
    <property type="molecule type" value="Transcribed_RNA"/>
</dbReference>
<dbReference type="AlphaFoldDB" id="A0A7S1C0N8"/>
<proteinExistence type="predicted"/>